<dbReference type="InterPro" id="IPR050469">
    <property type="entry name" value="Diguanylate_Cyclase"/>
</dbReference>
<dbReference type="GO" id="GO:1902201">
    <property type="term" value="P:negative regulation of bacterial-type flagellum-dependent cell motility"/>
    <property type="evidence" value="ECO:0007669"/>
    <property type="project" value="TreeGrafter"/>
</dbReference>
<gene>
    <name evidence="3" type="ORF">S12H4_26845</name>
</gene>
<dbReference type="PROSITE" id="PS50887">
    <property type="entry name" value="GGDEF"/>
    <property type="match status" value="1"/>
</dbReference>
<dbReference type="PROSITE" id="PS51832">
    <property type="entry name" value="HD_GYP"/>
    <property type="match status" value="1"/>
</dbReference>
<dbReference type="NCBIfam" id="TIGR00254">
    <property type="entry name" value="GGDEF"/>
    <property type="match status" value="1"/>
</dbReference>
<dbReference type="InterPro" id="IPR006675">
    <property type="entry name" value="HDIG_dom"/>
</dbReference>
<feature type="non-terminal residue" evidence="3">
    <location>
        <position position="290"/>
    </location>
</feature>
<feature type="domain" description="HD-GYP" evidence="2">
    <location>
        <begin position="180"/>
        <end position="290"/>
    </location>
</feature>
<organism evidence="3">
    <name type="scientific">marine sediment metagenome</name>
    <dbReference type="NCBI Taxonomy" id="412755"/>
    <lineage>
        <taxon>unclassified sequences</taxon>
        <taxon>metagenomes</taxon>
        <taxon>ecological metagenomes</taxon>
    </lineage>
</organism>
<dbReference type="Gene3D" id="1.10.3210.10">
    <property type="entry name" value="Hypothetical protein af1432"/>
    <property type="match status" value="1"/>
</dbReference>
<comment type="caution">
    <text evidence="3">The sequence shown here is derived from an EMBL/GenBank/DDBJ whole genome shotgun (WGS) entry which is preliminary data.</text>
</comment>
<accession>X1SIN8</accession>
<evidence type="ECO:0000313" key="3">
    <source>
        <dbReference type="EMBL" id="GAI92828.1"/>
    </source>
</evidence>
<dbReference type="SUPFAM" id="SSF55073">
    <property type="entry name" value="Nucleotide cyclase"/>
    <property type="match status" value="1"/>
</dbReference>
<evidence type="ECO:0000259" key="2">
    <source>
        <dbReference type="PROSITE" id="PS51832"/>
    </source>
</evidence>
<dbReference type="GO" id="GO:0052621">
    <property type="term" value="F:diguanylate cyclase activity"/>
    <property type="evidence" value="ECO:0007669"/>
    <property type="project" value="TreeGrafter"/>
</dbReference>
<reference evidence="3" key="1">
    <citation type="journal article" date="2014" name="Front. Microbiol.">
        <title>High frequency of phylogenetically diverse reductive dehalogenase-homologous genes in deep subseafloor sedimentary metagenomes.</title>
        <authorList>
            <person name="Kawai M."/>
            <person name="Futagami T."/>
            <person name="Toyoda A."/>
            <person name="Takaki Y."/>
            <person name="Nishi S."/>
            <person name="Hori S."/>
            <person name="Arai W."/>
            <person name="Tsubouchi T."/>
            <person name="Morono Y."/>
            <person name="Uchiyama I."/>
            <person name="Ito T."/>
            <person name="Fujiyama A."/>
            <person name="Inagaki F."/>
            <person name="Takami H."/>
        </authorList>
    </citation>
    <scope>NUCLEOTIDE SEQUENCE</scope>
    <source>
        <strain evidence="3">Expedition CK06-06</strain>
    </source>
</reference>
<dbReference type="Pfam" id="PF00990">
    <property type="entry name" value="GGDEF"/>
    <property type="match status" value="1"/>
</dbReference>
<dbReference type="CDD" id="cd01949">
    <property type="entry name" value="GGDEF"/>
    <property type="match status" value="1"/>
</dbReference>
<dbReference type="FunFam" id="3.30.70.270:FF:000001">
    <property type="entry name" value="Diguanylate cyclase domain protein"/>
    <property type="match status" value="1"/>
</dbReference>
<protein>
    <recommendedName>
        <fullName evidence="4">GGDEF domain-containing protein</fullName>
    </recommendedName>
</protein>
<dbReference type="NCBIfam" id="TIGR00277">
    <property type="entry name" value="HDIG"/>
    <property type="match status" value="1"/>
</dbReference>
<dbReference type="GO" id="GO:0005886">
    <property type="term" value="C:plasma membrane"/>
    <property type="evidence" value="ECO:0007669"/>
    <property type="project" value="TreeGrafter"/>
</dbReference>
<dbReference type="EMBL" id="BARW01015273">
    <property type="protein sequence ID" value="GAI92828.1"/>
    <property type="molecule type" value="Genomic_DNA"/>
</dbReference>
<evidence type="ECO:0000259" key="1">
    <source>
        <dbReference type="PROSITE" id="PS50887"/>
    </source>
</evidence>
<dbReference type="Pfam" id="PF01966">
    <property type="entry name" value="HD"/>
    <property type="match status" value="1"/>
</dbReference>
<dbReference type="InterPro" id="IPR029787">
    <property type="entry name" value="Nucleotide_cyclase"/>
</dbReference>
<proteinExistence type="predicted"/>
<evidence type="ECO:0008006" key="4">
    <source>
        <dbReference type="Google" id="ProtNLM"/>
    </source>
</evidence>
<dbReference type="PANTHER" id="PTHR45138">
    <property type="entry name" value="REGULATORY COMPONENTS OF SENSORY TRANSDUCTION SYSTEM"/>
    <property type="match status" value="1"/>
</dbReference>
<dbReference type="GO" id="GO:0043709">
    <property type="term" value="P:cell adhesion involved in single-species biofilm formation"/>
    <property type="evidence" value="ECO:0007669"/>
    <property type="project" value="TreeGrafter"/>
</dbReference>
<name>X1SIN8_9ZZZZ</name>
<feature type="non-terminal residue" evidence="3">
    <location>
        <position position="1"/>
    </location>
</feature>
<dbReference type="PANTHER" id="PTHR45138:SF9">
    <property type="entry name" value="DIGUANYLATE CYCLASE DGCM-RELATED"/>
    <property type="match status" value="1"/>
</dbReference>
<dbReference type="Gene3D" id="3.30.70.270">
    <property type="match status" value="1"/>
</dbReference>
<dbReference type="InterPro" id="IPR043128">
    <property type="entry name" value="Rev_trsase/Diguanyl_cyclase"/>
</dbReference>
<dbReference type="CDD" id="cd00077">
    <property type="entry name" value="HDc"/>
    <property type="match status" value="1"/>
</dbReference>
<sequence>EEKARVDELTGLLNRRSLDEMIASEIGRHSRYGGVFSITILDLDSFKAFNDNYGHLAGDKILRQIGSIIKSTIRSADQAFRYGGDEFAILLPQTTMEAASEVAERVRQQIASEVKTGRIPITASLGLASWPVDGIESDEVIAAADSALYRAKRDGGNQSHHALRTLLTLDDMMAGSADIRDSEALSTIYALAATVDAKDHYTYSHSKRVKEHAVALAEALKLEPPEVSRLETCALLHDIGKIGVSDKILNKRGKLTAEEWEAIKIHPLVGANIASRARQLAPCLAGILYH</sequence>
<dbReference type="InterPro" id="IPR003607">
    <property type="entry name" value="HD/PDEase_dom"/>
</dbReference>
<dbReference type="SMART" id="SM00267">
    <property type="entry name" value="GGDEF"/>
    <property type="match status" value="1"/>
</dbReference>
<dbReference type="InterPro" id="IPR000160">
    <property type="entry name" value="GGDEF_dom"/>
</dbReference>
<dbReference type="AlphaFoldDB" id="X1SIN8"/>
<dbReference type="InterPro" id="IPR006674">
    <property type="entry name" value="HD_domain"/>
</dbReference>
<dbReference type="InterPro" id="IPR037522">
    <property type="entry name" value="HD_GYP_dom"/>
</dbReference>
<dbReference type="SUPFAM" id="SSF109604">
    <property type="entry name" value="HD-domain/PDEase-like"/>
    <property type="match status" value="1"/>
</dbReference>
<feature type="domain" description="GGDEF" evidence="1">
    <location>
        <begin position="34"/>
        <end position="164"/>
    </location>
</feature>